<comment type="similarity">
    <text evidence="2">Belongs to the AB hydrolase superfamily. Epoxide hydrolase family.</text>
</comment>
<gene>
    <name evidence="4" type="ORF">E3N88_32218</name>
</gene>
<organism evidence="4 5">
    <name type="scientific">Mikania micrantha</name>
    <name type="common">bitter vine</name>
    <dbReference type="NCBI Taxonomy" id="192012"/>
    <lineage>
        <taxon>Eukaryota</taxon>
        <taxon>Viridiplantae</taxon>
        <taxon>Streptophyta</taxon>
        <taxon>Embryophyta</taxon>
        <taxon>Tracheophyta</taxon>
        <taxon>Spermatophyta</taxon>
        <taxon>Magnoliopsida</taxon>
        <taxon>eudicotyledons</taxon>
        <taxon>Gunneridae</taxon>
        <taxon>Pentapetalae</taxon>
        <taxon>asterids</taxon>
        <taxon>campanulids</taxon>
        <taxon>Asterales</taxon>
        <taxon>Asteraceae</taxon>
        <taxon>Asteroideae</taxon>
        <taxon>Heliantheae alliance</taxon>
        <taxon>Eupatorieae</taxon>
        <taxon>Mikania</taxon>
    </lineage>
</organism>
<dbReference type="GO" id="GO:0016787">
    <property type="term" value="F:hydrolase activity"/>
    <property type="evidence" value="ECO:0007669"/>
    <property type="project" value="UniProtKB-KW"/>
</dbReference>
<reference evidence="4 5" key="1">
    <citation type="submission" date="2019-05" db="EMBL/GenBank/DDBJ databases">
        <title>Mikania micrantha, genome provides insights into the molecular mechanism of rapid growth.</title>
        <authorList>
            <person name="Liu B."/>
        </authorList>
    </citation>
    <scope>NUCLEOTIDE SEQUENCE [LARGE SCALE GENOMIC DNA]</scope>
    <source>
        <strain evidence="4">NLD-2019</strain>
        <tissue evidence="4">Leaf</tissue>
    </source>
</reference>
<evidence type="ECO:0000313" key="4">
    <source>
        <dbReference type="EMBL" id="KAD3336699.1"/>
    </source>
</evidence>
<dbReference type="AlphaFoldDB" id="A0A5N6M7T9"/>
<dbReference type="InterPro" id="IPR000639">
    <property type="entry name" value="Epox_hydrolase-like"/>
</dbReference>
<evidence type="ECO:0000256" key="1">
    <source>
        <dbReference type="ARBA" id="ARBA00022801"/>
    </source>
</evidence>
<evidence type="ECO:0000256" key="2">
    <source>
        <dbReference type="ARBA" id="ARBA00038334"/>
    </source>
</evidence>
<comment type="caution">
    <text evidence="4">The sequence shown here is derived from an EMBL/GenBank/DDBJ whole genome shotgun (WGS) entry which is preliminary data.</text>
</comment>
<dbReference type="PRINTS" id="PR00412">
    <property type="entry name" value="EPOXHYDRLASE"/>
</dbReference>
<name>A0A5N6M7T9_9ASTR</name>
<protein>
    <recommendedName>
        <fullName evidence="3">AB hydrolase-1 domain-containing protein</fullName>
    </recommendedName>
</protein>
<dbReference type="SUPFAM" id="SSF53474">
    <property type="entry name" value="alpha/beta-Hydrolases"/>
    <property type="match status" value="1"/>
</dbReference>
<evidence type="ECO:0000313" key="5">
    <source>
        <dbReference type="Proteomes" id="UP000326396"/>
    </source>
</evidence>
<dbReference type="Pfam" id="PF00561">
    <property type="entry name" value="Abhydrolase_1"/>
    <property type="match status" value="1"/>
</dbReference>
<dbReference type="EMBL" id="SZYD01000016">
    <property type="protein sequence ID" value="KAD3336699.1"/>
    <property type="molecule type" value="Genomic_DNA"/>
</dbReference>
<dbReference type="Gene3D" id="3.40.50.1820">
    <property type="entry name" value="alpha/beta hydrolase"/>
    <property type="match status" value="1"/>
</dbReference>
<dbReference type="Proteomes" id="UP000326396">
    <property type="component" value="Linkage Group LG6"/>
</dbReference>
<dbReference type="PRINTS" id="PR00111">
    <property type="entry name" value="ABHYDROLASE"/>
</dbReference>
<keyword evidence="5" id="KW-1185">Reference proteome</keyword>
<dbReference type="OrthoDB" id="7130006at2759"/>
<keyword evidence="1" id="KW-0378">Hydrolase</keyword>
<evidence type="ECO:0000259" key="3">
    <source>
        <dbReference type="Pfam" id="PF00561"/>
    </source>
</evidence>
<dbReference type="PANTHER" id="PTHR43329">
    <property type="entry name" value="EPOXIDE HYDROLASE"/>
    <property type="match status" value="1"/>
</dbReference>
<dbReference type="InterPro" id="IPR000073">
    <property type="entry name" value="AB_hydrolase_1"/>
</dbReference>
<accession>A0A5N6M7T9</accession>
<proteinExistence type="inferred from homology"/>
<dbReference type="InterPro" id="IPR029058">
    <property type="entry name" value="AB_hydrolase_fold"/>
</dbReference>
<feature type="domain" description="AB hydrolase-1" evidence="3">
    <location>
        <begin position="59"/>
        <end position="325"/>
    </location>
</feature>
<sequence>MVESKNGDIFYIYTGTHIKLQASVNTCTYTMAMDQIAHRFIQVSGLNLHVAEIGSESSPAVIFLHGFPEIWYTWRHQMIAVADAGFRAIAPDFRGYGLSDSPAEPEKATFTDLINDTASILDSLAVSKAFVIGKDFGAIVAYPFALQHPHKVAGIVTLGLPFMPPGAFTHQFVLPEGFYPRRWQEPGRAEADFGRFDVKSVVRNIYILFSQSELQIANENQEIMDLVKPSTPLPSWFTEEDLETYAGLYEKSGFRTALQVPYRTMDMVGSEVEDPKVEIPTTVIMGEEDYVLKIPGMGDYIRNGEVKKYVPNQETIYVPRGSHFLPEQFPEKVNQLILNFIHRNKHLAVV</sequence>